<dbReference type="EMBL" id="BK002675">
    <property type="protein sequence ID" value="DAA04181.1"/>
    <property type="molecule type" value="Genomic_DNA"/>
</dbReference>
<organism evidence="2">
    <name type="scientific">Drosophila melanogaster</name>
    <name type="common">Fruit fly</name>
    <dbReference type="NCBI Taxonomy" id="7227"/>
    <lineage>
        <taxon>Eukaryota</taxon>
        <taxon>Metazoa</taxon>
        <taxon>Ecdysozoa</taxon>
        <taxon>Arthropoda</taxon>
        <taxon>Hexapoda</taxon>
        <taxon>Insecta</taxon>
        <taxon>Pterygota</taxon>
        <taxon>Neoptera</taxon>
        <taxon>Endopterygota</taxon>
        <taxon>Diptera</taxon>
        <taxon>Brachycera</taxon>
        <taxon>Muscomorpha</taxon>
        <taxon>Ephydroidea</taxon>
        <taxon>Drosophilidae</taxon>
        <taxon>Drosophila</taxon>
        <taxon>Sophophora</taxon>
    </lineage>
</organism>
<feature type="compositionally biased region" description="Basic and acidic residues" evidence="1">
    <location>
        <begin position="125"/>
        <end position="139"/>
    </location>
</feature>
<evidence type="ECO:0000256" key="1">
    <source>
        <dbReference type="SAM" id="MobiDB-lite"/>
    </source>
</evidence>
<proteinExistence type="predicted"/>
<accession>Q6IJP1</accession>
<evidence type="ECO:0000313" key="2">
    <source>
        <dbReference type="EMBL" id="DAA04181.1"/>
    </source>
</evidence>
<dbReference type="AlphaFoldDB" id="Q6IJP1"/>
<protein>
    <submittedName>
        <fullName evidence="2">HDC14516</fullName>
    </submittedName>
</protein>
<feature type="region of interest" description="Disordered" evidence="1">
    <location>
        <begin position="108"/>
        <end position="139"/>
    </location>
</feature>
<sequence length="154" mass="17440">MARNWKPAPDFLSSPPYHCSPVGNYSQNVENVRHVNVNHFLSTVGSILPPGASYLLSPFSSLGIQSGCIPVAKLLGSPACGSLQLQRTFQRFKAFSWMTYFKCPASPNNTNQKELEELEQQEQQDDNKPEPEQKQKQEQELQLRLCLRIDHNHS</sequence>
<name>Q6IJP1_DROME</name>
<gene>
    <name evidence="2" type="ORF">HDC14516</name>
</gene>
<reference evidence="2" key="1">
    <citation type="journal article" date="2003" name="Genome Biol.">
        <title>An integrated gene annotation and transcriptional profiling approach towards the full gene content of the Drosophila genome.</title>
        <authorList>
            <person name="Hild M."/>
            <person name="Beckmann B."/>
            <person name="Haas S.A."/>
            <person name="Koch B."/>
            <person name="Solovyev V."/>
            <person name="Busold C."/>
            <person name="Fellenberg K."/>
            <person name="Boutros M."/>
            <person name="Vingron M."/>
            <person name="Sauer F."/>
            <person name="Hoheisel J.D."/>
            <person name="Paro R."/>
        </authorList>
    </citation>
    <scope>NUCLEOTIDE SEQUENCE</scope>
</reference>